<protein>
    <recommendedName>
        <fullName evidence="1">HD domain-containing protein</fullName>
    </recommendedName>
</protein>
<dbReference type="Proteomes" id="UP000177457">
    <property type="component" value="Unassembled WGS sequence"/>
</dbReference>
<dbReference type="CDD" id="cd00077">
    <property type="entry name" value="HDc"/>
    <property type="match status" value="1"/>
</dbReference>
<dbReference type="SMART" id="SM00471">
    <property type="entry name" value="HDc"/>
    <property type="match status" value="1"/>
</dbReference>
<evidence type="ECO:0000313" key="2">
    <source>
        <dbReference type="EMBL" id="OGH69932.1"/>
    </source>
</evidence>
<name>A0A1F6ME47_9BACT</name>
<dbReference type="Gene3D" id="1.10.3210.10">
    <property type="entry name" value="Hypothetical protein af1432"/>
    <property type="match status" value="1"/>
</dbReference>
<dbReference type="PANTHER" id="PTHR33594">
    <property type="entry name" value="SUPERFAMILY HYDROLASE, PUTATIVE (AFU_ORTHOLOGUE AFUA_1G03035)-RELATED"/>
    <property type="match status" value="1"/>
</dbReference>
<gene>
    <name evidence="2" type="ORF">A3C90_00415</name>
</gene>
<proteinExistence type="predicted"/>
<dbReference type="PROSITE" id="PS51831">
    <property type="entry name" value="HD"/>
    <property type="match status" value="1"/>
</dbReference>
<dbReference type="PANTHER" id="PTHR33594:SF1">
    <property type="entry name" value="HD_PDEASE DOMAIN-CONTAINING PROTEIN"/>
    <property type="match status" value="1"/>
</dbReference>
<reference evidence="2 3" key="1">
    <citation type="journal article" date="2016" name="Nat. Commun.">
        <title>Thousands of microbial genomes shed light on interconnected biogeochemical processes in an aquifer system.</title>
        <authorList>
            <person name="Anantharaman K."/>
            <person name="Brown C.T."/>
            <person name="Hug L.A."/>
            <person name="Sharon I."/>
            <person name="Castelle C.J."/>
            <person name="Probst A.J."/>
            <person name="Thomas B.C."/>
            <person name="Singh A."/>
            <person name="Wilkins M.J."/>
            <person name="Karaoz U."/>
            <person name="Brodie E.L."/>
            <person name="Williams K.H."/>
            <person name="Hubbard S.S."/>
            <person name="Banfield J.F."/>
        </authorList>
    </citation>
    <scope>NUCLEOTIDE SEQUENCE [LARGE SCALE GENOMIC DNA]</scope>
</reference>
<evidence type="ECO:0000313" key="3">
    <source>
        <dbReference type="Proteomes" id="UP000177457"/>
    </source>
</evidence>
<dbReference type="SUPFAM" id="SSF109604">
    <property type="entry name" value="HD-domain/PDEase-like"/>
    <property type="match status" value="1"/>
</dbReference>
<dbReference type="STRING" id="1798683.A3C90_00415"/>
<dbReference type="Pfam" id="PF01966">
    <property type="entry name" value="HD"/>
    <property type="match status" value="1"/>
</dbReference>
<dbReference type="InterPro" id="IPR006674">
    <property type="entry name" value="HD_domain"/>
</dbReference>
<accession>A0A1F6ME47</accession>
<organism evidence="2 3">
    <name type="scientific">Candidatus Magasanikbacteria bacterium RIFCSPHIGHO2_02_FULL_51_14</name>
    <dbReference type="NCBI Taxonomy" id="1798683"/>
    <lineage>
        <taxon>Bacteria</taxon>
        <taxon>Candidatus Magasanikiibacteriota</taxon>
    </lineage>
</organism>
<evidence type="ECO:0000259" key="1">
    <source>
        <dbReference type="PROSITE" id="PS51831"/>
    </source>
</evidence>
<dbReference type="EMBL" id="MFQE01000057">
    <property type="protein sequence ID" value="OGH69932.1"/>
    <property type="molecule type" value="Genomic_DNA"/>
</dbReference>
<sequence length="212" mass="25287">MNNAHYTIEQAEFLHYTQEKLGKIYDTHPVPAHSYDHVARVARWAREIATGEKARSVFLCELAGWLHDIGHTRMQSGELGERNHHELSYETLKEWFYDDIRFVILTEAEKRELLYAVRYHWNNFADDYDTAWILRDADKLDLFGDIGVRRSLEFRGSDSKKLNLDMRLKYDSYYWIRTKTARTIVENEKLMKPVDEFYAEMLREKVEVITLT</sequence>
<feature type="domain" description="HD" evidence="1">
    <location>
        <begin position="34"/>
        <end position="143"/>
    </location>
</feature>
<dbReference type="AlphaFoldDB" id="A0A1F6ME47"/>
<comment type="caution">
    <text evidence="2">The sequence shown here is derived from an EMBL/GenBank/DDBJ whole genome shotgun (WGS) entry which is preliminary data.</text>
</comment>
<dbReference type="InterPro" id="IPR003607">
    <property type="entry name" value="HD/PDEase_dom"/>
</dbReference>